<comment type="caution">
    <text evidence="6">The sequence shown here is derived from an EMBL/GenBank/DDBJ whole genome shotgun (WGS) entry which is preliminary data.</text>
</comment>
<dbReference type="InterPro" id="IPR001647">
    <property type="entry name" value="HTH_TetR"/>
</dbReference>
<evidence type="ECO:0000313" key="7">
    <source>
        <dbReference type="Proteomes" id="UP000295131"/>
    </source>
</evidence>
<dbReference type="PANTHER" id="PTHR30055:SF234">
    <property type="entry name" value="HTH-TYPE TRANSCRIPTIONAL REGULATOR BETI"/>
    <property type="match status" value="1"/>
</dbReference>
<feature type="DNA-binding region" description="H-T-H motif" evidence="4">
    <location>
        <begin position="57"/>
        <end position="76"/>
    </location>
</feature>
<dbReference type="GO" id="GO:0003700">
    <property type="term" value="F:DNA-binding transcription factor activity"/>
    <property type="evidence" value="ECO:0007669"/>
    <property type="project" value="TreeGrafter"/>
</dbReference>
<dbReference type="AlphaFoldDB" id="A0A4R5PMV2"/>
<reference evidence="6 7" key="1">
    <citation type="journal article" date="2013" name="Int. J. Syst. Evol. Microbiol.">
        <title>Hoeflea suaedae sp. nov., an endophytic bacterium isolated from the root of the halophyte Suaeda maritima.</title>
        <authorList>
            <person name="Chung E.J."/>
            <person name="Park J.A."/>
            <person name="Pramanik P."/>
            <person name="Bibi F."/>
            <person name="Jeon C.O."/>
            <person name="Chung Y.R."/>
        </authorList>
    </citation>
    <scope>NUCLEOTIDE SEQUENCE [LARGE SCALE GENOMIC DNA]</scope>
    <source>
        <strain evidence="6 7">YC6898</strain>
    </source>
</reference>
<keyword evidence="2 4" id="KW-0238">DNA-binding</keyword>
<proteinExistence type="predicted"/>
<evidence type="ECO:0000256" key="2">
    <source>
        <dbReference type="ARBA" id="ARBA00023125"/>
    </source>
</evidence>
<evidence type="ECO:0000259" key="5">
    <source>
        <dbReference type="PROSITE" id="PS50977"/>
    </source>
</evidence>
<keyword evidence="7" id="KW-1185">Reference proteome</keyword>
<evidence type="ECO:0000313" key="6">
    <source>
        <dbReference type="EMBL" id="TDH38316.1"/>
    </source>
</evidence>
<keyword evidence="1" id="KW-0805">Transcription regulation</keyword>
<keyword evidence="3" id="KW-0804">Transcription</keyword>
<dbReference type="Gene3D" id="1.10.357.10">
    <property type="entry name" value="Tetracycline Repressor, domain 2"/>
    <property type="match status" value="1"/>
</dbReference>
<gene>
    <name evidence="6" type="ORF">E2A64_04160</name>
</gene>
<evidence type="ECO:0000256" key="4">
    <source>
        <dbReference type="PROSITE-ProRule" id="PRU00335"/>
    </source>
</evidence>
<dbReference type="PANTHER" id="PTHR30055">
    <property type="entry name" value="HTH-TYPE TRANSCRIPTIONAL REGULATOR RUTR"/>
    <property type="match status" value="1"/>
</dbReference>
<dbReference type="SUPFAM" id="SSF46689">
    <property type="entry name" value="Homeodomain-like"/>
    <property type="match status" value="1"/>
</dbReference>
<name>A0A4R5PMV2_9HYPH</name>
<dbReference type="GO" id="GO:0000976">
    <property type="term" value="F:transcription cis-regulatory region binding"/>
    <property type="evidence" value="ECO:0007669"/>
    <property type="project" value="TreeGrafter"/>
</dbReference>
<sequence length="236" mass="26475">MFIHYIAMQYHVPVHSEFGEADATMDAPTIDFSNQKVLGILIAVKSVFASKGFDGASMQDLAQGAQMSVGNFYRYFPSKNAIIQAMIQFDMNCLDAEFAEIETAENPREVFLAKLSDRIENLSNEEAALWTEMQAASFRVPEIAAVKRTMERMIRKKFVNALVRIHGGSSPADLERYEQHAQLIMLMVHGFAQRRYGSLKTDQADDKALGQLVFKTLRMAFEASATTTSDEQVLSQ</sequence>
<organism evidence="6 7">
    <name type="scientific">Pseudohoeflea suaedae</name>
    <dbReference type="NCBI Taxonomy" id="877384"/>
    <lineage>
        <taxon>Bacteria</taxon>
        <taxon>Pseudomonadati</taxon>
        <taxon>Pseudomonadota</taxon>
        <taxon>Alphaproteobacteria</taxon>
        <taxon>Hyphomicrobiales</taxon>
        <taxon>Rhizobiaceae</taxon>
        <taxon>Pseudohoeflea</taxon>
    </lineage>
</organism>
<dbReference type="Pfam" id="PF00440">
    <property type="entry name" value="TetR_N"/>
    <property type="match status" value="1"/>
</dbReference>
<protein>
    <submittedName>
        <fullName evidence="6">TetR/AcrR family transcriptional regulator</fullName>
    </submittedName>
</protein>
<dbReference type="PROSITE" id="PS50977">
    <property type="entry name" value="HTH_TETR_2"/>
    <property type="match status" value="1"/>
</dbReference>
<dbReference type="EMBL" id="SMSI01000001">
    <property type="protein sequence ID" value="TDH38316.1"/>
    <property type="molecule type" value="Genomic_DNA"/>
</dbReference>
<evidence type="ECO:0000256" key="1">
    <source>
        <dbReference type="ARBA" id="ARBA00023015"/>
    </source>
</evidence>
<evidence type="ECO:0000256" key="3">
    <source>
        <dbReference type="ARBA" id="ARBA00023163"/>
    </source>
</evidence>
<dbReference type="InterPro" id="IPR050109">
    <property type="entry name" value="HTH-type_TetR-like_transc_reg"/>
</dbReference>
<dbReference type="Proteomes" id="UP000295131">
    <property type="component" value="Unassembled WGS sequence"/>
</dbReference>
<dbReference type="InterPro" id="IPR009057">
    <property type="entry name" value="Homeodomain-like_sf"/>
</dbReference>
<feature type="domain" description="HTH tetR-type" evidence="5">
    <location>
        <begin position="34"/>
        <end position="94"/>
    </location>
</feature>
<dbReference type="PRINTS" id="PR00455">
    <property type="entry name" value="HTHTETR"/>
</dbReference>
<accession>A0A4R5PMV2</accession>